<dbReference type="GO" id="GO:0005743">
    <property type="term" value="C:mitochondrial inner membrane"/>
    <property type="evidence" value="ECO:0007669"/>
    <property type="project" value="TreeGrafter"/>
</dbReference>
<comment type="cofactor">
    <cofactor evidence="1">
        <name>FMN</name>
        <dbReference type="ChEBI" id="CHEBI:58210"/>
    </cofactor>
</comment>
<feature type="compositionally biased region" description="Basic and acidic residues" evidence="11">
    <location>
        <begin position="29"/>
        <end position="43"/>
    </location>
</feature>
<dbReference type="GO" id="GO:0004152">
    <property type="term" value="F:dihydroorotate dehydrogenase activity"/>
    <property type="evidence" value="ECO:0007669"/>
    <property type="project" value="InterPro"/>
</dbReference>
<dbReference type="InterPro" id="IPR013785">
    <property type="entry name" value="Aldolase_TIM"/>
</dbReference>
<sequence length="768" mass="83023">MAVCFTCRTALRRQIEGLRKLRQRRLHSTNKDSARTSRVERPQEQIPTPNNVPTLNFWQRLGPLTRAAQAYARAQRKRPYVTQVCTSLFIYLCSDISAQSMGGRDYDPTRTLRALLIGSISSIPSYHWFVWLSESFNYRSRLLSLATKVVVNQVCFTPVFNTYFFGMQALLSGATLAETWERITKTVPVSCLNSCKLWPAVTAFSFAFLPLEYRPVFGGVIAVGWQTYLSYLNRLAEGSIAARGEALEEPEMAKPLSAGLARLSSPKMAGPYLGARRSLAAALRPFSRSGSQLRFNNNNHVPRRPASTSSSSSASRAPSTARNVLVAGLLATVGGVAYYYATDTRASIHQWLVPRLLRVIFPDAEDAHHAGTAALKTLYSLGLHPRERPSALEDGTDGAGAGGGNPLAVTVFGTTLANPIGISAGLDKDAEIPDPLFALGAGVVEVGGCTPLPQEGNPRPRVFRIPAVDGLVNRYGLNSRGADAMAARLRERLRTLARTLSGGGGGGGLTEQEVLDGALGEDVPVGSLRPGRLLCVQIAKNKKTDERDLDAVIRDHVYCVQRLAPYADVLVVNVSSPNTPGLRDLQAAEPLARLLGAVVDEAKKTPRKVKPRVMVKVSPDEDDDTQMEGVVRAVWTSGVDGVIVGNTTKRRTGLVKEGVRLTAKEQKALLEEGGFSGPAMFERTLSLVGRYRKMLDRYSLGTPGVDDAFPPQKVIFATGGITTGEQALKVLNAGASVAMVYTGLVYGGSGTITRIKKEMKEKLAIKES</sequence>
<evidence type="ECO:0000256" key="10">
    <source>
        <dbReference type="ARBA" id="ARBA00023136"/>
    </source>
</evidence>
<protein>
    <recommendedName>
        <fullName evidence="12">Dihydroorotate dehydrogenase catalytic domain-containing protein</fullName>
    </recommendedName>
</protein>
<dbReference type="STRING" id="573729.G2QLE3"/>
<dbReference type="PANTHER" id="PTHR48109:SF4">
    <property type="entry name" value="DIHYDROOROTATE DEHYDROGENASE (QUINONE), MITOCHONDRIAL"/>
    <property type="match status" value="1"/>
</dbReference>
<evidence type="ECO:0000313" key="14">
    <source>
        <dbReference type="Proteomes" id="UP000007322"/>
    </source>
</evidence>
<name>G2QLE3_THET4</name>
<evidence type="ECO:0000256" key="3">
    <source>
        <dbReference type="ARBA" id="ARBA00004725"/>
    </source>
</evidence>
<dbReference type="RefSeq" id="XP_003666020.1">
    <property type="nucleotide sequence ID" value="XM_003665972.1"/>
</dbReference>
<evidence type="ECO:0000256" key="11">
    <source>
        <dbReference type="SAM" id="MobiDB-lite"/>
    </source>
</evidence>
<feature type="region of interest" description="Disordered" evidence="11">
    <location>
        <begin position="291"/>
        <end position="317"/>
    </location>
</feature>
<keyword evidence="8" id="KW-1133">Transmembrane helix</keyword>
<keyword evidence="9" id="KW-0560">Oxidoreductase</keyword>
<dbReference type="InterPro" id="IPR050074">
    <property type="entry name" value="DHO_dehydrogenase"/>
</dbReference>
<dbReference type="VEuPathDB" id="FungiDB:MYCTH_2140530"/>
<dbReference type="InterPro" id="IPR005719">
    <property type="entry name" value="Dihydroorotate_DH_2"/>
</dbReference>
<feature type="domain" description="Dihydroorotate dehydrogenase catalytic" evidence="12">
    <location>
        <begin position="407"/>
        <end position="763"/>
    </location>
</feature>
<keyword evidence="7" id="KW-0812">Transmembrane</keyword>
<dbReference type="KEGG" id="mtm:MYCTH_2140530"/>
<dbReference type="CDD" id="cd04738">
    <property type="entry name" value="DHOD_2_like"/>
    <property type="match status" value="1"/>
</dbReference>
<dbReference type="NCBIfam" id="TIGR01036">
    <property type="entry name" value="pyrD_sub2"/>
    <property type="match status" value="1"/>
</dbReference>
<dbReference type="GeneID" id="11514001"/>
<dbReference type="SUPFAM" id="SSF51395">
    <property type="entry name" value="FMN-linked oxidoreductases"/>
    <property type="match status" value="1"/>
</dbReference>
<comment type="subcellular location">
    <subcellularLocation>
        <location evidence="2">Membrane</location>
        <topology evidence="2">Multi-pass membrane protein</topology>
    </subcellularLocation>
</comment>
<dbReference type="Pfam" id="PF01180">
    <property type="entry name" value="DHO_dh"/>
    <property type="match status" value="1"/>
</dbReference>
<dbReference type="eggNOG" id="KOG1944">
    <property type="taxonomic scope" value="Eukaryota"/>
</dbReference>
<organism evidence="13 14">
    <name type="scientific">Thermothelomyces thermophilus (strain ATCC 42464 / BCRC 31852 / DSM 1799)</name>
    <name type="common">Sporotrichum thermophile</name>
    <dbReference type="NCBI Taxonomy" id="573729"/>
    <lineage>
        <taxon>Eukaryota</taxon>
        <taxon>Fungi</taxon>
        <taxon>Dikarya</taxon>
        <taxon>Ascomycota</taxon>
        <taxon>Pezizomycotina</taxon>
        <taxon>Sordariomycetes</taxon>
        <taxon>Sordariomycetidae</taxon>
        <taxon>Sordariales</taxon>
        <taxon>Chaetomiaceae</taxon>
        <taxon>Thermothelomyces</taxon>
    </lineage>
</organism>
<comment type="similarity">
    <text evidence="4">Belongs to the peroxisomal membrane protein PXMP2/4 family.</text>
</comment>
<dbReference type="Gene3D" id="3.20.20.70">
    <property type="entry name" value="Aldolase class I"/>
    <property type="match status" value="1"/>
</dbReference>
<keyword evidence="14" id="KW-1185">Reference proteome</keyword>
<evidence type="ECO:0000256" key="9">
    <source>
        <dbReference type="ARBA" id="ARBA00023002"/>
    </source>
</evidence>
<dbReference type="Pfam" id="PF04117">
    <property type="entry name" value="Mpv17_PMP22"/>
    <property type="match status" value="1"/>
</dbReference>
<dbReference type="FunFam" id="3.20.20.70:FF:000242">
    <property type="entry name" value="Dihydroorotate reductase PyrE"/>
    <property type="match status" value="1"/>
</dbReference>
<evidence type="ECO:0000256" key="7">
    <source>
        <dbReference type="ARBA" id="ARBA00022692"/>
    </source>
</evidence>
<keyword evidence="6" id="KW-0288">FMN</keyword>
<dbReference type="InterPro" id="IPR007248">
    <property type="entry name" value="Mpv17_PMP22"/>
</dbReference>
<dbReference type="EMBL" id="CP003007">
    <property type="protein sequence ID" value="AEO60775.1"/>
    <property type="molecule type" value="Genomic_DNA"/>
</dbReference>
<evidence type="ECO:0000256" key="6">
    <source>
        <dbReference type="ARBA" id="ARBA00022643"/>
    </source>
</evidence>
<evidence type="ECO:0000256" key="8">
    <source>
        <dbReference type="ARBA" id="ARBA00022989"/>
    </source>
</evidence>
<dbReference type="AlphaFoldDB" id="G2QLE3"/>
<evidence type="ECO:0000256" key="1">
    <source>
        <dbReference type="ARBA" id="ARBA00001917"/>
    </source>
</evidence>
<dbReference type="HOGENOM" id="CLU_373840_0_0_1"/>
<proteinExistence type="inferred from homology"/>
<dbReference type="OrthoDB" id="14784at2759"/>
<feature type="region of interest" description="Disordered" evidence="11">
    <location>
        <begin position="24"/>
        <end position="46"/>
    </location>
</feature>
<feature type="compositionally biased region" description="Polar residues" evidence="11">
    <location>
        <begin position="291"/>
        <end position="300"/>
    </location>
</feature>
<accession>G2QLE3</accession>
<evidence type="ECO:0000256" key="2">
    <source>
        <dbReference type="ARBA" id="ARBA00004141"/>
    </source>
</evidence>
<keyword evidence="5" id="KW-0285">Flavoprotein</keyword>
<dbReference type="InterPro" id="IPR005720">
    <property type="entry name" value="Dihydroorotate_DH_cat"/>
</dbReference>
<dbReference type="InParanoid" id="G2QLE3"/>
<evidence type="ECO:0000256" key="4">
    <source>
        <dbReference type="ARBA" id="ARBA00006824"/>
    </source>
</evidence>
<evidence type="ECO:0000259" key="12">
    <source>
        <dbReference type="Pfam" id="PF01180"/>
    </source>
</evidence>
<comment type="pathway">
    <text evidence="3">Pyrimidine metabolism; UMP biosynthesis via de novo pathway.</text>
</comment>
<dbReference type="GO" id="GO:0006207">
    <property type="term" value="P:'de novo' pyrimidine nucleobase biosynthetic process"/>
    <property type="evidence" value="ECO:0007669"/>
    <property type="project" value="InterPro"/>
</dbReference>
<evidence type="ECO:0000256" key="5">
    <source>
        <dbReference type="ARBA" id="ARBA00022630"/>
    </source>
</evidence>
<dbReference type="OMA" id="IRDYVYC"/>
<evidence type="ECO:0000313" key="13">
    <source>
        <dbReference type="EMBL" id="AEO60775.1"/>
    </source>
</evidence>
<dbReference type="eggNOG" id="KOG1436">
    <property type="taxonomic scope" value="Eukaryota"/>
</dbReference>
<dbReference type="Proteomes" id="UP000007322">
    <property type="component" value="Chromosome 6"/>
</dbReference>
<feature type="compositionally biased region" description="Low complexity" evidence="11">
    <location>
        <begin position="304"/>
        <end position="317"/>
    </location>
</feature>
<dbReference type="PANTHER" id="PTHR48109">
    <property type="entry name" value="DIHYDROOROTATE DEHYDROGENASE (QUINONE), MITOCHONDRIAL-RELATED"/>
    <property type="match status" value="1"/>
</dbReference>
<reference evidence="13 14" key="1">
    <citation type="journal article" date="2011" name="Nat. Biotechnol.">
        <title>Comparative genomic analysis of the thermophilic biomass-degrading fungi Myceliophthora thermophila and Thielavia terrestris.</title>
        <authorList>
            <person name="Berka R.M."/>
            <person name="Grigoriev I.V."/>
            <person name="Otillar R."/>
            <person name="Salamov A."/>
            <person name="Grimwood J."/>
            <person name="Reid I."/>
            <person name="Ishmael N."/>
            <person name="John T."/>
            <person name="Darmond C."/>
            <person name="Moisan M.-C."/>
            <person name="Henrissat B."/>
            <person name="Coutinho P.M."/>
            <person name="Lombard V."/>
            <person name="Natvig D.O."/>
            <person name="Lindquist E."/>
            <person name="Schmutz J."/>
            <person name="Lucas S."/>
            <person name="Harris P."/>
            <person name="Powlowski J."/>
            <person name="Bellemare A."/>
            <person name="Taylor D."/>
            <person name="Butler G."/>
            <person name="de Vries R.P."/>
            <person name="Allijn I.E."/>
            <person name="van den Brink J."/>
            <person name="Ushinsky S."/>
            <person name="Storms R."/>
            <person name="Powell A.J."/>
            <person name="Paulsen I.T."/>
            <person name="Elbourne L.D.H."/>
            <person name="Baker S.E."/>
            <person name="Magnuson J."/>
            <person name="LaBoissiere S."/>
            <person name="Clutterbuck A.J."/>
            <person name="Martinez D."/>
            <person name="Wogulis M."/>
            <person name="de Leon A.L."/>
            <person name="Rey M.W."/>
            <person name="Tsang A."/>
        </authorList>
    </citation>
    <scope>NUCLEOTIDE SEQUENCE [LARGE SCALE GENOMIC DNA]</scope>
    <source>
        <strain evidence="14">ATCC 42464 / BCRC 31852 / DSM 1799</strain>
    </source>
</reference>
<keyword evidence="10" id="KW-0472">Membrane</keyword>
<dbReference type="GO" id="GO:0009220">
    <property type="term" value="P:pyrimidine ribonucleotide biosynthetic process"/>
    <property type="evidence" value="ECO:0007669"/>
    <property type="project" value="TreeGrafter"/>
</dbReference>
<gene>
    <name evidence="13" type="ORF">MYCTH_2140530</name>
</gene>